<dbReference type="InterPro" id="IPR023395">
    <property type="entry name" value="MCP_dom_sf"/>
</dbReference>
<keyword evidence="6 7" id="KW-0472">Membrane</keyword>
<keyword evidence="9" id="KW-1185">Reference proteome</keyword>
<dbReference type="PANTHER" id="PTHR24089">
    <property type="entry name" value="SOLUTE CARRIER FAMILY 25"/>
    <property type="match status" value="1"/>
</dbReference>
<evidence type="ECO:0000256" key="2">
    <source>
        <dbReference type="ARBA" id="ARBA00006375"/>
    </source>
</evidence>
<dbReference type="GO" id="GO:0016020">
    <property type="term" value="C:membrane"/>
    <property type="evidence" value="ECO:0007669"/>
    <property type="project" value="UniProtKB-SubCell"/>
</dbReference>
<evidence type="ECO:0000256" key="7">
    <source>
        <dbReference type="PROSITE-ProRule" id="PRU00282"/>
    </source>
</evidence>
<dbReference type="AlphaFoldDB" id="A0A8B8FAR7"/>
<proteinExistence type="inferred from homology"/>
<keyword evidence="4 7" id="KW-0812">Transmembrane</keyword>
<gene>
    <name evidence="10" type="primary">LOC112681650</name>
</gene>
<dbReference type="SUPFAM" id="SSF103506">
    <property type="entry name" value="Mitochondrial carrier"/>
    <property type="match status" value="1"/>
</dbReference>
<dbReference type="Proteomes" id="UP000694846">
    <property type="component" value="Unplaced"/>
</dbReference>
<evidence type="ECO:0000313" key="10">
    <source>
        <dbReference type="RefSeq" id="XP_025407696.1"/>
    </source>
</evidence>
<keyword evidence="5" id="KW-0677">Repeat</keyword>
<dbReference type="PRINTS" id="PR00926">
    <property type="entry name" value="MITOCARRIER"/>
</dbReference>
<evidence type="ECO:0000256" key="4">
    <source>
        <dbReference type="ARBA" id="ARBA00022692"/>
    </source>
</evidence>
<dbReference type="Pfam" id="PF00153">
    <property type="entry name" value="Mito_carr"/>
    <property type="match status" value="3"/>
</dbReference>
<accession>A0A8B8FAR7</accession>
<name>A0A8B8FAR7_9HEMI</name>
<dbReference type="OrthoDB" id="18574at2759"/>
<comment type="similarity">
    <text evidence="2 8">Belongs to the mitochondrial carrier (TC 2.A.29) family.</text>
</comment>
<evidence type="ECO:0000256" key="8">
    <source>
        <dbReference type="RuleBase" id="RU000488"/>
    </source>
</evidence>
<evidence type="ECO:0000256" key="3">
    <source>
        <dbReference type="ARBA" id="ARBA00022448"/>
    </source>
</evidence>
<evidence type="ECO:0000256" key="5">
    <source>
        <dbReference type="ARBA" id="ARBA00022737"/>
    </source>
</evidence>
<evidence type="ECO:0000313" key="9">
    <source>
        <dbReference type="Proteomes" id="UP000694846"/>
    </source>
</evidence>
<feature type="repeat" description="Solcar" evidence="7">
    <location>
        <begin position="241"/>
        <end position="336"/>
    </location>
</feature>
<keyword evidence="3 8" id="KW-0813">Transport</keyword>
<dbReference type="RefSeq" id="XP_025407696.1">
    <property type="nucleotide sequence ID" value="XM_025551911.1"/>
</dbReference>
<dbReference type="PROSITE" id="PS50920">
    <property type="entry name" value="SOLCAR"/>
    <property type="match status" value="3"/>
</dbReference>
<dbReference type="GO" id="GO:0055085">
    <property type="term" value="P:transmembrane transport"/>
    <property type="evidence" value="ECO:0007669"/>
    <property type="project" value="InterPro"/>
</dbReference>
<organism evidence="9 10">
    <name type="scientific">Sipha flava</name>
    <name type="common">yellow sugarcane aphid</name>
    <dbReference type="NCBI Taxonomy" id="143950"/>
    <lineage>
        <taxon>Eukaryota</taxon>
        <taxon>Metazoa</taxon>
        <taxon>Ecdysozoa</taxon>
        <taxon>Arthropoda</taxon>
        <taxon>Hexapoda</taxon>
        <taxon>Insecta</taxon>
        <taxon>Pterygota</taxon>
        <taxon>Neoptera</taxon>
        <taxon>Paraneoptera</taxon>
        <taxon>Hemiptera</taxon>
        <taxon>Sternorrhyncha</taxon>
        <taxon>Aphidomorpha</taxon>
        <taxon>Aphidoidea</taxon>
        <taxon>Aphididae</taxon>
        <taxon>Sipha</taxon>
    </lineage>
</organism>
<feature type="repeat" description="Solcar" evidence="7">
    <location>
        <begin position="139"/>
        <end position="225"/>
    </location>
</feature>
<comment type="subcellular location">
    <subcellularLocation>
        <location evidence="1">Membrane</location>
        <topology evidence="1">Multi-pass membrane protein</topology>
    </subcellularLocation>
</comment>
<dbReference type="GeneID" id="112681650"/>
<dbReference type="InterPro" id="IPR002067">
    <property type="entry name" value="MCP"/>
</dbReference>
<evidence type="ECO:0000256" key="6">
    <source>
        <dbReference type="ARBA" id="ARBA00023136"/>
    </source>
</evidence>
<sequence>MVADYRSVTIVINTINWLYSKTLLMTSDSENANQQKTGLLHSTAGACSGAITRLVSQPLDVIKIRFQLQVEPLSKKSNISKYQSFYQSICLIRKEEGIKALWKGHIPAQFLSITYGLTQFLVFQKSLAYLSTNKKRLNQTSGVHFLCGCLSSTTATLTSYPFDVIRTRLVAQKSNQIYINMKDVALSIYKTEGLSAYYRGISPTILQNSLQGGLIFMFYNSFSKCISTNTSTNNTFNDHYLNSVKQFGSGFMSGIVSKTLVYPLDVAKKRLQLQDFIQFREGFGKKFVCSGLLDCIRSTVKDETIFGLFKGLSPSLMKAGFVTAMHLTFYEQIFKVFQTLVNNI</sequence>
<dbReference type="Gene3D" id="1.50.40.10">
    <property type="entry name" value="Mitochondrial carrier domain"/>
    <property type="match status" value="1"/>
</dbReference>
<evidence type="ECO:0000256" key="1">
    <source>
        <dbReference type="ARBA" id="ARBA00004141"/>
    </source>
</evidence>
<dbReference type="InterPro" id="IPR018108">
    <property type="entry name" value="MCP_transmembrane"/>
</dbReference>
<reference evidence="10" key="1">
    <citation type="submission" date="2025-08" db="UniProtKB">
        <authorList>
            <consortium name="RefSeq"/>
        </authorList>
    </citation>
    <scope>IDENTIFICATION</scope>
    <source>
        <tissue evidence="10">Whole body</tissue>
    </source>
</reference>
<feature type="repeat" description="Solcar" evidence="7">
    <location>
        <begin position="36"/>
        <end position="129"/>
    </location>
</feature>
<protein>
    <submittedName>
        <fullName evidence="10">Mitochondrial thiamine pyrophosphate carrier-like isoform X1</fullName>
    </submittedName>
</protein>